<feature type="domain" description="Ice-binding protein C-terminal" evidence="2">
    <location>
        <begin position="233"/>
        <end position="257"/>
    </location>
</feature>
<sequence precursor="true">MKVTRWIYTALVAAAALSPSVSLAAFVSPNLPGNADYDGWDDLTAAANPGYNGFPGTGAWPAPIGSNAAGSGDAFLEKVANGTGGGPYPAGGSMYYGGFSGDINNDGGTLAVGDATPVAGLANIVFQIEMGEAWTYAFKDNVLPTLNYNGGAQALAATTSGVIEKLFNGTVAMPTGEEDVFINTYLLQWDVSSLGPITDFEVTFTGVQHGQLYGLQLDQSDAYQVVDADFITAVPEPSTLVFGVIGAALLATGRRRRG</sequence>
<feature type="chain" id="PRO_5022214154" description="Ice-binding protein C-terminal domain-containing protein" evidence="1">
    <location>
        <begin position="25"/>
        <end position="258"/>
    </location>
</feature>
<reference evidence="3 4" key="1">
    <citation type="submission" date="2019-02" db="EMBL/GenBank/DDBJ databases">
        <title>Deep-cultivation of Planctomycetes and their phenomic and genomic characterization uncovers novel biology.</title>
        <authorList>
            <person name="Wiegand S."/>
            <person name="Jogler M."/>
            <person name="Boedeker C."/>
            <person name="Pinto D."/>
            <person name="Vollmers J."/>
            <person name="Rivas-Marin E."/>
            <person name="Kohn T."/>
            <person name="Peeters S.H."/>
            <person name="Heuer A."/>
            <person name="Rast P."/>
            <person name="Oberbeckmann S."/>
            <person name="Bunk B."/>
            <person name="Jeske O."/>
            <person name="Meyerdierks A."/>
            <person name="Storesund J.E."/>
            <person name="Kallscheuer N."/>
            <person name="Luecker S."/>
            <person name="Lage O.M."/>
            <person name="Pohl T."/>
            <person name="Merkel B.J."/>
            <person name="Hornburger P."/>
            <person name="Mueller R.-W."/>
            <person name="Bruemmer F."/>
            <person name="Labrenz M."/>
            <person name="Spormann A.M."/>
            <person name="Op den Camp H."/>
            <person name="Overmann J."/>
            <person name="Amann R."/>
            <person name="Jetten M.S.M."/>
            <person name="Mascher T."/>
            <person name="Medema M.H."/>
            <person name="Devos D.P."/>
            <person name="Kaster A.-K."/>
            <person name="Ovreas L."/>
            <person name="Rohde M."/>
            <person name="Galperin M.Y."/>
            <person name="Jogler C."/>
        </authorList>
    </citation>
    <scope>NUCLEOTIDE SEQUENCE [LARGE SCALE GENOMIC DNA]</scope>
    <source>
        <strain evidence="3 4">Spa11</strain>
    </source>
</reference>
<dbReference type="EMBL" id="CP036349">
    <property type="protein sequence ID" value="QDV72820.1"/>
    <property type="molecule type" value="Genomic_DNA"/>
</dbReference>
<dbReference type="Pfam" id="PF07589">
    <property type="entry name" value="PEP-CTERM"/>
    <property type="match status" value="1"/>
</dbReference>
<evidence type="ECO:0000313" key="4">
    <source>
        <dbReference type="Proteomes" id="UP000316426"/>
    </source>
</evidence>
<dbReference type="AlphaFoldDB" id="A0A518K4U8"/>
<dbReference type="Proteomes" id="UP000316426">
    <property type="component" value="Chromosome"/>
</dbReference>
<evidence type="ECO:0000313" key="3">
    <source>
        <dbReference type="EMBL" id="QDV72820.1"/>
    </source>
</evidence>
<name>A0A518K4U8_9BACT</name>
<feature type="signal peptide" evidence="1">
    <location>
        <begin position="1"/>
        <end position="24"/>
    </location>
</feature>
<dbReference type="RefSeq" id="WP_197529749.1">
    <property type="nucleotide sequence ID" value="NZ_CP036349.1"/>
</dbReference>
<evidence type="ECO:0000259" key="2">
    <source>
        <dbReference type="Pfam" id="PF07589"/>
    </source>
</evidence>
<dbReference type="InterPro" id="IPR013424">
    <property type="entry name" value="Ice-binding_C"/>
</dbReference>
<gene>
    <name evidence="3" type="ORF">Spa11_10020</name>
</gene>
<dbReference type="KEGG" id="bmei:Spa11_10020"/>
<accession>A0A518K4U8</accession>
<proteinExistence type="predicted"/>
<keyword evidence="4" id="KW-1185">Reference proteome</keyword>
<evidence type="ECO:0000256" key="1">
    <source>
        <dbReference type="SAM" id="SignalP"/>
    </source>
</evidence>
<protein>
    <recommendedName>
        <fullName evidence="2">Ice-binding protein C-terminal domain-containing protein</fullName>
    </recommendedName>
</protein>
<organism evidence="3 4">
    <name type="scientific">Botrimarina mediterranea</name>
    <dbReference type="NCBI Taxonomy" id="2528022"/>
    <lineage>
        <taxon>Bacteria</taxon>
        <taxon>Pseudomonadati</taxon>
        <taxon>Planctomycetota</taxon>
        <taxon>Planctomycetia</taxon>
        <taxon>Pirellulales</taxon>
        <taxon>Lacipirellulaceae</taxon>
        <taxon>Botrimarina</taxon>
    </lineage>
</organism>
<keyword evidence="1" id="KW-0732">Signal</keyword>